<gene>
    <name evidence="1" type="ORF">F5148DRAFT_1154707</name>
</gene>
<evidence type="ECO:0000313" key="1">
    <source>
        <dbReference type="EMBL" id="KAI9435012.1"/>
    </source>
</evidence>
<organism evidence="1 2">
    <name type="scientific">Russula earlei</name>
    <dbReference type="NCBI Taxonomy" id="71964"/>
    <lineage>
        <taxon>Eukaryota</taxon>
        <taxon>Fungi</taxon>
        <taxon>Dikarya</taxon>
        <taxon>Basidiomycota</taxon>
        <taxon>Agaricomycotina</taxon>
        <taxon>Agaricomycetes</taxon>
        <taxon>Russulales</taxon>
        <taxon>Russulaceae</taxon>
        <taxon>Russula</taxon>
    </lineage>
</organism>
<proteinExistence type="predicted"/>
<accession>A0ACC0TR38</accession>
<dbReference type="Proteomes" id="UP001207468">
    <property type="component" value="Unassembled WGS sequence"/>
</dbReference>
<keyword evidence="2" id="KW-1185">Reference proteome</keyword>
<protein>
    <submittedName>
        <fullName evidence="1">Uncharacterized protein</fullName>
    </submittedName>
</protein>
<dbReference type="EMBL" id="JAGFNK010001091">
    <property type="protein sequence ID" value="KAI9435012.1"/>
    <property type="molecule type" value="Genomic_DNA"/>
</dbReference>
<name>A0ACC0TR38_9AGAM</name>
<comment type="caution">
    <text evidence="1">The sequence shown here is derived from an EMBL/GenBank/DDBJ whole genome shotgun (WGS) entry which is preliminary data.</text>
</comment>
<reference evidence="1" key="1">
    <citation type="submission" date="2021-03" db="EMBL/GenBank/DDBJ databases">
        <title>Evolutionary priming and transition to the ectomycorrhizal habit in an iconic lineage of mushroom-forming fungi: is preadaptation a requirement?</title>
        <authorList>
            <consortium name="DOE Joint Genome Institute"/>
            <person name="Looney B.P."/>
            <person name="Miyauchi S."/>
            <person name="Morin E."/>
            <person name="Drula E."/>
            <person name="Courty P.E."/>
            <person name="Chicoki N."/>
            <person name="Fauchery L."/>
            <person name="Kohler A."/>
            <person name="Kuo A."/>
            <person name="LaButti K."/>
            <person name="Pangilinan J."/>
            <person name="Lipzen A."/>
            <person name="Riley R."/>
            <person name="Andreopoulos W."/>
            <person name="He G."/>
            <person name="Johnson J."/>
            <person name="Barry K.W."/>
            <person name="Grigoriev I.V."/>
            <person name="Nagy L."/>
            <person name="Hibbett D."/>
            <person name="Henrissat B."/>
            <person name="Matheny P.B."/>
            <person name="Labbe J."/>
            <person name="Martin A.F."/>
        </authorList>
    </citation>
    <scope>NUCLEOTIDE SEQUENCE</scope>
    <source>
        <strain evidence="1">BPL698</strain>
    </source>
</reference>
<sequence length="174" mass="19573">MKYIPDPLDTAGIKGVDLTSGDGLVQWCYPIYATFVGNYPEQLLVICVKTRECPTCPDPHNDLGNADGVRPPHELDKILDAFDAISQGPTVFAQACKEAWVKHIQHPFWEDLPFVNIYQSIAPDILHQLSQGVIKHLIAWLRTICGDAEIDAQCCHLPPHHKIWIFMNVISYLT</sequence>
<evidence type="ECO:0000313" key="2">
    <source>
        <dbReference type="Proteomes" id="UP001207468"/>
    </source>
</evidence>